<evidence type="ECO:0000313" key="3">
    <source>
        <dbReference type="EMBL" id="NOV96651.1"/>
    </source>
</evidence>
<proteinExistence type="predicted"/>
<dbReference type="InterPro" id="IPR027051">
    <property type="entry name" value="XdhC_Rossmann_dom"/>
</dbReference>
<dbReference type="Proteomes" id="UP000757540">
    <property type="component" value="Unassembled WGS sequence"/>
</dbReference>
<organism evidence="3 4">
    <name type="scientific">Isoptericola halotolerans</name>
    <dbReference type="NCBI Taxonomy" id="300560"/>
    <lineage>
        <taxon>Bacteria</taxon>
        <taxon>Bacillati</taxon>
        <taxon>Actinomycetota</taxon>
        <taxon>Actinomycetes</taxon>
        <taxon>Micrococcales</taxon>
        <taxon>Promicromonosporaceae</taxon>
        <taxon>Isoptericola</taxon>
    </lineage>
</organism>
<keyword evidence="4" id="KW-1185">Reference proteome</keyword>
<dbReference type="Pfam" id="PF13478">
    <property type="entry name" value="XdhC_C"/>
    <property type="match status" value="1"/>
</dbReference>
<comment type="caution">
    <text evidence="3">The sequence shown here is derived from an EMBL/GenBank/DDBJ whole genome shotgun (WGS) entry which is preliminary data.</text>
</comment>
<protein>
    <submittedName>
        <fullName evidence="3">Xanthine dehydrogenase accessory factor</fullName>
    </submittedName>
</protein>
<sequence>MLEMARDLLALIRAAEPVAVVTVVRVASSAPRGAGAAMAVTTDGAVLGSISGGCVESEAIVLAHAALATGGARTARFGFDDATAQAAGLACGGQVDVVAQRLDPDDARTVRALQDAAADRPAALAVVVSGPDTGRTVDLPTPLDPSVAAALADGGSRLLPGAYDGDDLLVLQHAPRARLIVLGAGEHAAALCHLGAAAGFAVTVCDPWETLVTPARFPAADRLVTALPHEFLDGLAGSETDSRTAVCVLTHDERLDVPAIRRALSLPIGFVGAMGARATVARRAERLRAAGVAEVDLARLHSPLGLDLSGVSPLETALSVLAEIVAARHGGSGRPLRETTGRIHRDLTAGGLGAGLGDLALPDGLSPSCPAPRTESRA</sequence>
<evidence type="ECO:0000259" key="2">
    <source>
        <dbReference type="Pfam" id="PF13478"/>
    </source>
</evidence>
<name>A0ABX2A1S9_9MICO</name>
<dbReference type="Pfam" id="PF02625">
    <property type="entry name" value="XdhC_CoxI"/>
    <property type="match status" value="1"/>
</dbReference>
<dbReference type="InterPro" id="IPR003777">
    <property type="entry name" value="XdhC_CoxI"/>
</dbReference>
<feature type="domain" description="XdhC Rossmann" evidence="2">
    <location>
        <begin position="179"/>
        <end position="324"/>
    </location>
</feature>
<accession>A0ABX2A1S9</accession>
<dbReference type="InterPro" id="IPR052698">
    <property type="entry name" value="MoCofactor_Util/Proc"/>
</dbReference>
<evidence type="ECO:0000259" key="1">
    <source>
        <dbReference type="Pfam" id="PF02625"/>
    </source>
</evidence>
<evidence type="ECO:0000313" key="4">
    <source>
        <dbReference type="Proteomes" id="UP000757540"/>
    </source>
</evidence>
<gene>
    <name evidence="3" type="ORF">HDG69_001204</name>
</gene>
<dbReference type="RefSeq" id="WP_171782800.1">
    <property type="nucleotide sequence ID" value="NZ_BAAAML010000002.1"/>
</dbReference>
<dbReference type="Gene3D" id="3.40.50.720">
    <property type="entry name" value="NAD(P)-binding Rossmann-like Domain"/>
    <property type="match status" value="1"/>
</dbReference>
<dbReference type="PANTHER" id="PTHR30388:SF4">
    <property type="entry name" value="MOLYBDENUM COFACTOR INSERTION CHAPERONE PAOD"/>
    <property type="match status" value="1"/>
</dbReference>
<dbReference type="EMBL" id="JABEZU010000001">
    <property type="protein sequence ID" value="NOV96651.1"/>
    <property type="molecule type" value="Genomic_DNA"/>
</dbReference>
<feature type="domain" description="XdhC- CoxI" evidence="1">
    <location>
        <begin position="12"/>
        <end position="78"/>
    </location>
</feature>
<reference evidence="3 4" key="1">
    <citation type="submission" date="2020-05" db="EMBL/GenBank/DDBJ databases">
        <title>Genomic Encyclopedia of Type Strains, Phase III (KMG-III): the genomes of soil and plant-associated and newly described type strains.</title>
        <authorList>
            <person name="Whitman W."/>
        </authorList>
    </citation>
    <scope>NUCLEOTIDE SEQUENCE [LARGE SCALE GENOMIC DNA]</scope>
    <source>
        <strain evidence="3 4">KCTC 19046</strain>
    </source>
</reference>
<dbReference type="PANTHER" id="PTHR30388">
    <property type="entry name" value="ALDEHYDE OXIDOREDUCTASE MOLYBDENUM COFACTOR ASSEMBLY PROTEIN"/>
    <property type="match status" value="1"/>
</dbReference>